<evidence type="ECO:0000256" key="7">
    <source>
        <dbReference type="ARBA" id="ARBA00022801"/>
    </source>
</evidence>
<dbReference type="PANTHER" id="PTHR11845:SF13">
    <property type="entry name" value="5'-DEOXYNUCLEOTIDASE HDDC2"/>
    <property type="match status" value="1"/>
</dbReference>
<feature type="domain" description="HD/PDEase" evidence="8">
    <location>
        <begin position="50"/>
        <end position="159"/>
    </location>
</feature>
<evidence type="ECO:0000313" key="10">
    <source>
        <dbReference type="Proteomes" id="UP000253345"/>
    </source>
</evidence>
<dbReference type="GO" id="GO:0005737">
    <property type="term" value="C:cytoplasm"/>
    <property type="evidence" value="ECO:0007669"/>
    <property type="project" value="TreeGrafter"/>
</dbReference>
<evidence type="ECO:0000313" key="9">
    <source>
        <dbReference type="EMBL" id="RCW82133.1"/>
    </source>
</evidence>
<comment type="cofactor">
    <cofactor evidence="3">
        <name>Co(2+)</name>
        <dbReference type="ChEBI" id="CHEBI:48828"/>
    </cofactor>
</comment>
<evidence type="ECO:0000256" key="3">
    <source>
        <dbReference type="ARBA" id="ARBA00001941"/>
    </source>
</evidence>
<comment type="subunit">
    <text evidence="4">Homodimer.</text>
</comment>
<evidence type="ECO:0000259" key="8">
    <source>
        <dbReference type="SMART" id="SM00471"/>
    </source>
</evidence>
<dbReference type="EC" id="3.1.3.89" evidence="5"/>
<dbReference type="GO" id="GO:0002953">
    <property type="term" value="F:5'-deoxynucleotidase activity"/>
    <property type="evidence" value="ECO:0007669"/>
    <property type="project" value="UniProtKB-EC"/>
</dbReference>
<accession>A0A368YPJ6</accession>
<dbReference type="InterPro" id="IPR039356">
    <property type="entry name" value="YfbR/HDDC2"/>
</dbReference>
<evidence type="ECO:0000256" key="2">
    <source>
        <dbReference type="ARBA" id="ARBA00001936"/>
    </source>
</evidence>
<comment type="cofactor">
    <cofactor evidence="2">
        <name>Mn(2+)</name>
        <dbReference type="ChEBI" id="CHEBI:29035"/>
    </cofactor>
</comment>
<sequence length="395" mass="43207">MSDERTGALPRTPGYLSEEETALERRFTFLNEADRLKSVDRANVLMDLSRPENSAEHSWHVALYAMVFGASDRAIAMILIHDLVEIDCGDHPIHLAHDMAALAAAESAAAERLFGLLPEGAALMALWREFEVGESADARMAKRMDHVQPLFQVLCAASPLPDHIAIVQGNMHGGRAARLWSEWPEAMAAATDLLEGRAPVGELAQRLAFLAEADRLKSVYRASTLGDASRHENSAEHSWHLALYALVMAPHAGAGTDIGRVIRMLILHDLVEIDAGDVPIHAANGAAHHGAAQAAAEEAAARRIFGLLPAAQGQEFHALWAEFEKNESPDAVFAKSLDRAQPVMQNIVSGGGSWIEYEVTYAQLVERVGVRIERGAPHLWRWLDARAQGFFNRPQ</sequence>
<comment type="caution">
    <text evidence="9">The sequence shown here is derived from an EMBL/GenBank/DDBJ whole genome shotgun (WGS) entry which is preliminary data.</text>
</comment>
<evidence type="ECO:0000256" key="1">
    <source>
        <dbReference type="ARBA" id="ARBA00001638"/>
    </source>
</evidence>
<proteinExistence type="predicted"/>
<organism evidence="9 10">
    <name type="scientific">Paracoccus lutimaris</name>
    <dbReference type="NCBI Taxonomy" id="1490030"/>
    <lineage>
        <taxon>Bacteria</taxon>
        <taxon>Pseudomonadati</taxon>
        <taxon>Pseudomonadota</taxon>
        <taxon>Alphaproteobacteria</taxon>
        <taxon>Rhodobacterales</taxon>
        <taxon>Paracoccaceae</taxon>
        <taxon>Paracoccus</taxon>
    </lineage>
</organism>
<keyword evidence="6" id="KW-0479">Metal-binding</keyword>
<dbReference type="EMBL" id="QPJL01000013">
    <property type="protein sequence ID" value="RCW82133.1"/>
    <property type="molecule type" value="Genomic_DNA"/>
</dbReference>
<name>A0A368YPJ6_9RHOB</name>
<dbReference type="GO" id="GO:0046872">
    <property type="term" value="F:metal ion binding"/>
    <property type="evidence" value="ECO:0007669"/>
    <property type="project" value="UniProtKB-KW"/>
</dbReference>
<evidence type="ECO:0000256" key="6">
    <source>
        <dbReference type="ARBA" id="ARBA00022723"/>
    </source>
</evidence>
<dbReference type="SUPFAM" id="SSF109604">
    <property type="entry name" value="HD-domain/PDEase-like"/>
    <property type="match status" value="2"/>
</dbReference>
<feature type="domain" description="HD/PDEase" evidence="8">
    <location>
        <begin position="230"/>
        <end position="352"/>
    </location>
</feature>
<reference evidence="9 10" key="1">
    <citation type="submission" date="2018-07" db="EMBL/GenBank/DDBJ databases">
        <title>Genomic Encyclopedia of Type Strains, Phase III (KMG-III): the genomes of soil and plant-associated and newly described type strains.</title>
        <authorList>
            <person name="Whitman W."/>
        </authorList>
    </citation>
    <scope>NUCLEOTIDE SEQUENCE [LARGE SCALE GENOMIC DNA]</scope>
    <source>
        <strain evidence="9 10">CECT 8525</strain>
    </source>
</reference>
<protein>
    <recommendedName>
        <fullName evidence="5">5'-deoxynucleotidase</fullName>
        <ecNumber evidence="5">3.1.3.89</ecNumber>
    </recommendedName>
</protein>
<gene>
    <name evidence="9" type="ORF">DFP89_11393</name>
</gene>
<dbReference type="Proteomes" id="UP000253345">
    <property type="component" value="Unassembled WGS sequence"/>
</dbReference>
<dbReference type="PANTHER" id="PTHR11845">
    <property type="entry name" value="5'-DEOXYNUCLEOTIDASE HDDC2"/>
    <property type="match status" value="1"/>
</dbReference>
<dbReference type="Pfam" id="PF13023">
    <property type="entry name" value="HD_3"/>
    <property type="match status" value="2"/>
</dbReference>
<evidence type="ECO:0000256" key="5">
    <source>
        <dbReference type="ARBA" id="ARBA00012964"/>
    </source>
</evidence>
<dbReference type="Gene3D" id="1.10.3210.10">
    <property type="entry name" value="Hypothetical protein af1432"/>
    <property type="match status" value="2"/>
</dbReference>
<dbReference type="InterPro" id="IPR006674">
    <property type="entry name" value="HD_domain"/>
</dbReference>
<keyword evidence="10" id="KW-1185">Reference proteome</keyword>
<keyword evidence="7 9" id="KW-0378">Hydrolase</keyword>
<evidence type="ECO:0000256" key="4">
    <source>
        <dbReference type="ARBA" id="ARBA00011738"/>
    </source>
</evidence>
<dbReference type="AlphaFoldDB" id="A0A368YPJ6"/>
<comment type="catalytic activity">
    <reaction evidence="1">
        <text>a 2'-deoxyribonucleoside 5'-phosphate + H2O = a 2'-deoxyribonucleoside + phosphate</text>
        <dbReference type="Rhea" id="RHEA:36167"/>
        <dbReference type="ChEBI" id="CHEBI:15377"/>
        <dbReference type="ChEBI" id="CHEBI:18274"/>
        <dbReference type="ChEBI" id="CHEBI:43474"/>
        <dbReference type="ChEBI" id="CHEBI:65317"/>
        <dbReference type="EC" id="3.1.3.89"/>
    </reaction>
</comment>
<dbReference type="SMART" id="SM00471">
    <property type="entry name" value="HDc"/>
    <property type="match status" value="2"/>
</dbReference>
<dbReference type="InterPro" id="IPR003607">
    <property type="entry name" value="HD/PDEase_dom"/>
</dbReference>